<dbReference type="EMBL" id="RKHQ01000002">
    <property type="protein sequence ID" value="ROR93101.1"/>
    <property type="molecule type" value="Genomic_DNA"/>
</dbReference>
<dbReference type="InterPro" id="IPR036661">
    <property type="entry name" value="Luciferase-like_sf"/>
</dbReference>
<protein>
    <submittedName>
        <fullName evidence="6">Alkanesulfonate monooxygenase SsuD/methylene tetrahydromethanopterin reductase-like flavin-dependent oxidoreductase (Luciferase family)</fullName>
    </submittedName>
</protein>
<name>A0A3N2CZZ7_9MICO</name>
<evidence type="ECO:0000256" key="3">
    <source>
        <dbReference type="ARBA" id="ARBA00023002"/>
    </source>
</evidence>
<comment type="caution">
    <text evidence="6">The sequence shown here is derived from an EMBL/GenBank/DDBJ whole genome shotgun (WGS) entry which is preliminary data.</text>
</comment>
<proteinExistence type="predicted"/>
<evidence type="ECO:0000313" key="6">
    <source>
        <dbReference type="EMBL" id="ROR93101.1"/>
    </source>
</evidence>
<keyword evidence="4 6" id="KW-0503">Monooxygenase</keyword>
<dbReference type="Proteomes" id="UP000275356">
    <property type="component" value="Unassembled WGS sequence"/>
</dbReference>
<keyword evidence="1" id="KW-0285">Flavoprotein</keyword>
<dbReference type="PANTHER" id="PTHR42847:SF4">
    <property type="entry name" value="ALKANESULFONATE MONOOXYGENASE-RELATED"/>
    <property type="match status" value="1"/>
</dbReference>
<evidence type="ECO:0000313" key="7">
    <source>
        <dbReference type="Proteomes" id="UP000275356"/>
    </source>
</evidence>
<dbReference type="GO" id="GO:0008726">
    <property type="term" value="F:alkanesulfonate monooxygenase activity"/>
    <property type="evidence" value="ECO:0007669"/>
    <property type="project" value="TreeGrafter"/>
</dbReference>
<evidence type="ECO:0000256" key="2">
    <source>
        <dbReference type="ARBA" id="ARBA00022643"/>
    </source>
</evidence>
<dbReference type="Pfam" id="PF00296">
    <property type="entry name" value="Bac_luciferase"/>
    <property type="match status" value="1"/>
</dbReference>
<dbReference type="RefSeq" id="WP_123740111.1">
    <property type="nucleotide sequence ID" value="NZ_RKHQ01000002.1"/>
</dbReference>
<dbReference type="PANTHER" id="PTHR42847">
    <property type="entry name" value="ALKANESULFONATE MONOOXYGENASE"/>
    <property type="match status" value="1"/>
</dbReference>
<organism evidence="6 7">
    <name type="scientific">Salana multivorans</name>
    <dbReference type="NCBI Taxonomy" id="120377"/>
    <lineage>
        <taxon>Bacteria</taxon>
        <taxon>Bacillati</taxon>
        <taxon>Actinomycetota</taxon>
        <taxon>Actinomycetes</taxon>
        <taxon>Micrococcales</taxon>
        <taxon>Beutenbergiaceae</taxon>
        <taxon>Salana</taxon>
    </lineage>
</organism>
<keyword evidence="3" id="KW-0560">Oxidoreductase</keyword>
<evidence type="ECO:0000256" key="4">
    <source>
        <dbReference type="ARBA" id="ARBA00023033"/>
    </source>
</evidence>
<sequence length="286" mass="30749">MKFGFVGAFGTPSQQVHLARATEAGGWDGFFTWDAVSLGPDPVWDPFALLAAAATATERITLGALVLAVPRRQPWELARQALTVDHLSGGRLVLPVGVGVLEDRAYSGVTGRGSTPASLRDRAGLLDETLAILDLAATGEPFDHEGQHYRIERMLVSPPPLRRPRIPVWPVGVWPAPRSMARAARWDGIVVQLRGERAMEDPTPEDVAALVARLTELRGGPEAMAGFDVVIQGRFAGEDPDASAERAAGYAAAGATWWIDGHWDGPDSWYERQVELVEAGPPRPAG</sequence>
<feature type="domain" description="Luciferase-like" evidence="5">
    <location>
        <begin position="11"/>
        <end position="256"/>
    </location>
</feature>
<evidence type="ECO:0000259" key="5">
    <source>
        <dbReference type="Pfam" id="PF00296"/>
    </source>
</evidence>
<gene>
    <name evidence="6" type="ORF">EDD28_2508</name>
</gene>
<dbReference type="GO" id="GO:0046306">
    <property type="term" value="P:alkanesulfonate catabolic process"/>
    <property type="evidence" value="ECO:0007669"/>
    <property type="project" value="TreeGrafter"/>
</dbReference>
<evidence type="ECO:0000256" key="1">
    <source>
        <dbReference type="ARBA" id="ARBA00022630"/>
    </source>
</evidence>
<dbReference type="InterPro" id="IPR050172">
    <property type="entry name" value="SsuD_RutA_monooxygenase"/>
</dbReference>
<dbReference type="InterPro" id="IPR011251">
    <property type="entry name" value="Luciferase-like_dom"/>
</dbReference>
<accession>A0A3N2CZZ7</accession>
<dbReference type="Gene3D" id="3.20.20.30">
    <property type="entry name" value="Luciferase-like domain"/>
    <property type="match status" value="1"/>
</dbReference>
<reference evidence="6 7" key="1">
    <citation type="submission" date="2018-11" db="EMBL/GenBank/DDBJ databases">
        <title>Sequencing the genomes of 1000 actinobacteria strains.</title>
        <authorList>
            <person name="Klenk H.-P."/>
        </authorList>
    </citation>
    <scope>NUCLEOTIDE SEQUENCE [LARGE SCALE GENOMIC DNA]</scope>
    <source>
        <strain evidence="6 7">DSM 13521</strain>
    </source>
</reference>
<keyword evidence="2" id="KW-0288">FMN</keyword>
<dbReference type="AlphaFoldDB" id="A0A3N2CZZ7"/>
<dbReference type="OrthoDB" id="5175259at2"/>
<dbReference type="SUPFAM" id="SSF51679">
    <property type="entry name" value="Bacterial luciferase-like"/>
    <property type="match status" value="1"/>
</dbReference>
<keyword evidence="7" id="KW-1185">Reference proteome</keyword>